<dbReference type="InterPro" id="IPR027417">
    <property type="entry name" value="P-loop_NTPase"/>
</dbReference>
<comment type="caution">
    <text evidence="1">The sequence shown here is derived from an EMBL/GenBank/DDBJ whole genome shotgun (WGS) entry which is preliminary data.</text>
</comment>
<gene>
    <name evidence="1" type="ORF">LCGC14_3086580</name>
</gene>
<accession>A0A0F8YJ95</accession>
<organism evidence="1">
    <name type="scientific">marine sediment metagenome</name>
    <dbReference type="NCBI Taxonomy" id="412755"/>
    <lineage>
        <taxon>unclassified sequences</taxon>
        <taxon>metagenomes</taxon>
        <taxon>ecological metagenomes</taxon>
    </lineage>
</organism>
<protein>
    <recommendedName>
        <fullName evidence="2">Sulfotransferase domain-containing protein</fullName>
    </recommendedName>
</protein>
<evidence type="ECO:0000313" key="1">
    <source>
        <dbReference type="EMBL" id="KKK54254.1"/>
    </source>
</evidence>
<dbReference type="SUPFAM" id="SSF52540">
    <property type="entry name" value="P-loop containing nucleoside triphosphate hydrolases"/>
    <property type="match status" value="1"/>
</dbReference>
<feature type="non-terminal residue" evidence="1">
    <location>
        <position position="136"/>
    </location>
</feature>
<reference evidence="1" key="1">
    <citation type="journal article" date="2015" name="Nature">
        <title>Complex archaea that bridge the gap between prokaryotes and eukaryotes.</title>
        <authorList>
            <person name="Spang A."/>
            <person name="Saw J.H."/>
            <person name="Jorgensen S.L."/>
            <person name="Zaremba-Niedzwiedzka K."/>
            <person name="Martijn J."/>
            <person name="Lind A.E."/>
            <person name="van Eijk R."/>
            <person name="Schleper C."/>
            <person name="Guy L."/>
            <person name="Ettema T.J."/>
        </authorList>
    </citation>
    <scope>NUCLEOTIDE SEQUENCE</scope>
</reference>
<name>A0A0F8YJ95_9ZZZZ</name>
<dbReference type="AlphaFoldDB" id="A0A0F8YJ95"/>
<evidence type="ECO:0008006" key="2">
    <source>
        <dbReference type="Google" id="ProtNLM"/>
    </source>
</evidence>
<dbReference type="EMBL" id="LAZR01066090">
    <property type="protein sequence ID" value="KKK54254.1"/>
    <property type="molecule type" value="Genomic_DNA"/>
</dbReference>
<proteinExistence type="predicted"/>
<sequence>MAAVPFVYLVTGMVRSGTSMMMKCLDYGGMDTVWSPETEAKFQVLFPNKNPCFYERDPDVPLEYEDVIGKVFKCHARDILAEQWNTKDYNLKVIWMDRHYDSIHASWLTLGDEYKPDIPADAIPMTRDHCLMTLYH</sequence>